<evidence type="ECO:0000313" key="4">
    <source>
        <dbReference type="Proteomes" id="UP000291822"/>
    </source>
</evidence>
<name>A0A4R0YRC5_9GAMM</name>
<dbReference type="Proteomes" id="UP000291822">
    <property type="component" value="Unassembled WGS sequence"/>
</dbReference>
<protein>
    <recommendedName>
        <fullName evidence="5">SbsA Ig-like domain-containing protein</fullName>
    </recommendedName>
</protein>
<keyword evidence="4" id="KW-1185">Reference proteome</keyword>
<sequence>MRWRPLLIGVALAAMLQVAWGGEPAPQVVLVQPSGAEVPANILRLSVVFAAPIEGAVLPRIALAHADGRPVPDPFLPQELWSPDAKVLTLLLHPGRVKTGLVAREQWGPVAMEGDDMVLTFDGHPIKRWHIGPVDTSGPVASAWKLSPVSPGSRQPLVVTLDGPIDGRDVDYLAVVDAHDRRVDGTARLREGESMWTFMPDTAWRPGKYRLVMRGTLEDPSGNRLGGHFETPMGSPQPTPTDTAIAFKVGPDSSL</sequence>
<accession>A0A4R0YRC5</accession>
<dbReference type="EMBL" id="SJTG01000003">
    <property type="protein sequence ID" value="TCI09130.1"/>
    <property type="molecule type" value="Genomic_DNA"/>
</dbReference>
<gene>
    <name evidence="3" type="ORF">EZM97_23110</name>
</gene>
<feature type="signal peptide" evidence="2">
    <location>
        <begin position="1"/>
        <end position="21"/>
    </location>
</feature>
<evidence type="ECO:0008006" key="5">
    <source>
        <dbReference type="Google" id="ProtNLM"/>
    </source>
</evidence>
<comment type="caution">
    <text evidence="3">The sequence shown here is derived from an EMBL/GenBank/DDBJ whole genome shotgun (WGS) entry which is preliminary data.</text>
</comment>
<dbReference type="AlphaFoldDB" id="A0A4R0YRC5"/>
<reference evidence="3 4" key="1">
    <citation type="submission" date="2019-02" db="EMBL/GenBank/DDBJ databases">
        <title>Dyella amyloliquefaciens sp. nov., isolated from forest soil.</title>
        <authorList>
            <person name="Gao Z.-H."/>
            <person name="Qiu L.-H."/>
        </authorList>
    </citation>
    <scope>NUCLEOTIDE SEQUENCE [LARGE SCALE GENOMIC DNA]</scope>
    <source>
        <strain evidence="3 4">KACC 12747</strain>
    </source>
</reference>
<feature type="chain" id="PRO_5020233609" description="SbsA Ig-like domain-containing protein" evidence="2">
    <location>
        <begin position="22"/>
        <end position="255"/>
    </location>
</feature>
<dbReference type="RefSeq" id="WP_131411232.1">
    <property type="nucleotide sequence ID" value="NZ_SJTG01000003.1"/>
</dbReference>
<proteinExistence type="predicted"/>
<feature type="region of interest" description="Disordered" evidence="1">
    <location>
        <begin position="220"/>
        <end position="242"/>
    </location>
</feature>
<evidence type="ECO:0000313" key="3">
    <source>
        <dbReference type="EMBL" id="TCI09130.1"/>
    </source>
</evidence>
<organism evidence="3 4">
    <name type="scientific">Dyella soli</name>
    <dbReference type="NCBI Taxonomy" id="522319"/>
    <lineage>
        <taxon>Bacteria</taxon>
        <taxon>Pseudomonadati</taxon>
        <taxon>Pseudomonadota</taxon>
        <taxon>Gammaproteobacteria</taxon>
        <taxon>Lysobacterales</taxon>
        <taxon>Rhodanobacteraceae</taxon>
        <taxon>Dyella</taxon>
    </lineage>
</organism>
<evidence type="ECO:0000256" key="2">
    <source>
        <dbReference type="SAM" id="SignalP"/>
    </source>
</evidence>
<evidence type="ECO:0000256" key="1">
    <source>
        <dbReference type="SAM" id="MobiDB-lite"/>
    </source>
</evidence>
<keyword evidence="2" id="KW-0732">Signal</keyword>